<gene>
    <name evidence="1" type="ORF">RBWH47_00371</name>
</gene>
<dbReference type="PATRIC" id="fig|991778.3.peg.3591"/>
<dbReference type="EMBL" id="AFAR01000176">
    <property type="protein sequence ID" value="EGF26746.1"/>
    <property type="molecule type" value="Genomic_DNA"/>
</dbReference>
<evidence type="ECO:0000313" key="2">
    <source>
        <dbReference type="Proteomes" id="UP000006222"/>
    </source>
</evidence>
<proteinExistence type="predicted"/>
<organism evidence="1 2">
    <name type="scientific">Rhodopirellula baltica WH47</name>
    <dbReference type="NCBI Taxonomy" id="991778"/>
    <lineage>
        <taxon>Bacteria</taxon>
        <taxon>Pseudomonadati</taxon>
        <taxon>Planctomycetota</taxon>
        <taxon>Planctomycetia</taxon>
        <taxon>Pirellulales</taxon>
        <taxon>Pirellulaceae</taxon>
        <taxon>Rhodopirellula</taxon>
    </lineage>
</organism>
<name>F2AUH9_RHOBT</name>
<protein>
    <submittedName>
        <fullName evidence="1">Uncharacterized protein</fullName>
    </submittedName>
</protein>
<dbReference type="AlphaFoldDB" id="F2AUH9"/>
<accession>F2AUH9</accession>
<reference evidence="1 2" key="1">
    <citation type="journal article" date="2013" name="Mar. Genomics">
        <title>Expression of sulfatases in Rhodopirellula baltica and the diversity of sulfatases in the genus Rhodopirellula.</title>
        <authorList>
            <person name="Wegner C.E."/>
            <person name="Richter-Heitmann T."/>
            <person name="Klindworth A."/>
            <person name="Klockow C."/>
            <person name="Richter M."/>
            <person name="Achstetter T."/>
            <person name="Glockner F.O."/>
            <person name="Harder J."/>
        </authorList>
    </citation>
    <scope>NUCLEOTIDE SEQUENCE [LARGE SCALE GENOMIC DNA]</scope>
    <source>
        <strain evidence="1 2">WH47</strain>
    </source>
</reference>
<evidence type="ECO:0000313" key="1">
    <source>
        <dbReference type="EMBL" id="EGF26746.1"/>
    </source>
</evidence>
<comment type="caution">
    <text evidence="1">The sequence shown here is derived from an EMBL/GenBank/DDBJ whole genome shotgun (WGS) entry which is preliminary data.</text>
</comment>
<dbReference type="Proteomes" id="UP000006222">
    <property type="component" value="Unassembled WGS sequence"/>
</dbReference>
<sequence length="40" mass="4656">MRESLARAFFRFEVVRTIQTARRSPSGSQSERPISLLIFD</sequence>